<reference evidence="1" key="1">
    <citation type="submission" date="2021-01" db="EMBL/GenBank/DDBJ databases">
        <authorList>
            <consortium name="Genoscope - CEA"/>
            <person name="William W."/>
        </authorList>
    </citation>
    <scope>NUCLEOTIDE SEQUENCE</scope>
</reference>
<dbReference type="AlphaFoldDB" id="A0A8S1XQQ0"/>
<proteinExistence type="predicted"/>
<evidence type="ECO:0000313" key="1">
    <source>
        <dbReference type="EMBL" id="CAD8203410.1"/>
    </source>
</evidence>
<gene>
    <name evidence="1" type="ORF">POCTA_138.1.T1290202</name>
</gene>
<protein>
    <submittedName>
        <fullName evidence="1">Uncharacterized protein</fullName>
    </submittedName>
</protein>
<sequence length="204" mass="24250">MNSRKWNQQSGEISQIWLTISGGLKHKWKLQRGKQNSQQINQVLKKIHTLQSVQSAIDLIYMTSDQRITCLNNLNFGLLFLICKHHYCNSQTLHKQAHTQTMHQIVKEQQKLVSIIFVSFIAAIEQTWKVQRWWRKIKIVGSNNYSERLVRWNKNKFNALDTQELYENIGMILREDQDEQMSQKLWKNNEYCNNERRQQGNCGS</sequence>
<dbReference type="EMBL" id="CAJJDP010000129">
    <property type="protein sequence ID" value="CAD8203410.1"/>
    <property type="molecule type" value="Genomic_DNA"/>
</dbReference>
<comment type="caution">
    <text evidence="1">The sequence shown here is derived from an EMBL/GenBank/DDBJ whole genome shotgun (WGS) entry which is preliminary data.</text>
</comment>
<evidence type="ECO:0000313" key="2">
    <source>
        <dbReference type="Proteomes" id="UP000683925"/>
    </source>
</evidence>
<keyword evidence="2" id="KW-1185">Reference proteome</keyword>
<name>A0A8S1XQQ0_PAROT</name>
<accession>A0A8S1XQQ0</accession>
<organism evidence="1 2">
    <name type="scientific">Paramecium octaurelia</name>
    <dbReference type="NCBI Taxonomy" id="43137"/>
    <lineage>
        <taxon>Eukaryota</taxon>
        <taxon>Sar</taxon>
        <taxon>Alveolata</taxon>
        <taxon>Ciliophora</taxon>
        <taxon>Intramacronucleata</taxon>
        <taxon>Oligohymenophorea</taxon>
        <taxon>Peniculida</taxon>
        <taxon>Parameciidae</taxon>
        <taxon>Paramecium</taxon>
    </lineage>
</organism>
<dbReference type="Proteomes" id="UP000683925">
    <property type="component" value="Unassembled WGS sequence"/>
</dbReference>